<gene>
    <name evidence="3" type="ORF">CK203_106053</name>
</gene>
<evidence type="ECO:0000256" key="2">
    <source>
        <dbReference type="SAM" id="Phobius"/>
    </source>
</evidence>
<dbReference type="Proteomes" id="UP000288805">
    <property type="component" value="Unassembled WGS sequence"/>
</dbReference>
<proteinExistence type="predicted"/>
<feature type="transmembrane region" description="Helical" evidence="2">
    <location>
        <begin position="58"/>
        <end position="75"/>
    </location>
</feature>
<accession>A0A438C5T1</accession>
<dbReference type="EMBL" id="QGNW01002518">
    <property type="protein sequence ID" value="RVW18600.1"/>
    <property type="molecule type" value="Genomic_DNA"/>
</dbReference>
<dbReference type="AlphaFoldDB" id="A0A438C5T1"/>
<name>A0A438C5T1_VITVI</name>
<protein>
    <submittedName>
        <fullName evidence="3">Uncharacterized protein</fullName>
    </submittedName>
</protein>
<keyword evidence="2" id="KW-0472">Membrane</keyword>
<comment type="caution">
    <text evidence="3">The sequence shown here is derived from an EMBL/GenBank/DDBJ whole genome shotgun (WGS) entry which is preliminary data.</text>
</comment>
<feature type="region of interest" description="Disordered" evidence="1">
    <location>
        <begin position="135"/>
        <end position="163"/>
    </location>
</feature>
<sequence>MPCSSRVRMEIPSHEYPLTFISYFLRAIVLQVEEMTYIIKRAFMRYLSAKMVEPKENFVIFLTLFVLYFFLPKFLPHFGVKLVFMLFIAINRIPSAVIHNQTPLMSTTNLSLDLDSVVSLVMAKLKRDIFDASPRQVADEQIDDELPHLEPGSPAPTLPEDPP</sequence>
<evidence type="ECO:0000313" key="4">
    <source>
        <dbReference type="Proteomes" id="UP000288805"/>
    </source>
</evidence>
<feature type="compositionally biased region" description="Pro residues" evidence="1">
    <location>
        <begin position="153"/>
        <end position="163"/>
    </location>
</feature>
<reference evidence="3 4" key="1">
    <citation type="journal article" date="2018" name="PLoS Genet.">
        <title>Population sequencing reveals clonal diversity and ancestral inbreeding in the grapevine cultivar Chardonnay.</title>
        <authorList>
            <person name="Roach M.J."/>
            <person name="Johnson D.L."/>
            <person name="Bohlmann J."/>
            <person name="van Vuuren H.J."/>
            <person name="Jones S.J."/>
            <person name="Pretorius I.S."/>
            <person name="Schmidt S.A."/>
            <person name="Borneman A.R."/>
        </authorList>
    </citation>
    <scope>NUCLEOTIDE SEQUENCE [LARGE SCALE GENOMIC DNA]</scope>
    <source>
        <strain evidence="4">cv. Chardonnay</strain>
        <tissue evidence="3">Leaf</tissue>
    </source>
</reference>
<organism evidence="3 4">
    <name type="scientific">Vitis vinifera</name>
    <name type="common">Grape</name>
    <dbReference type="NCBI Taxonomy" id="29760"/>
    <lineage>
        <taxon>Eukaryota</taxon>
        <taxon>Viridiplantae</taxon>
        <taxon>Streptophyta</taxon>
        <taxon>Embryophyta</taxon>
        <taxon>Tracheophyta</taxon>
        <taxon>Spermatophyta</taxon>
        <taxon>Magnoliopsida</taxon>
        <taxon>eudicotyledons</taxon>
        <taxon>Gunneridae</taxon>
        <taxon>Pentapetalae</taxon>
        <taxon>rosids</taxon>
        <taxon>Vitales</taxon>
        <taxon>Vitaceae</taxon>
        <taxon>Viteae</taxon>
        <taxon>Vitis</taxon>
    </lineage>
</organism>
<keyword evidence="2" id="KW-1133">Transmembrane helix</keyword>
<evidence type="ECO:0000256" key="1">
    <source>
        <dbReference type="SAM" id="MobiDB-lite"/>
    </source>
</evidence>
<evidence type="ECO:0000313" key="3">
    <source>
        <dbReference type="EMBL" id="RVW18600.1"/>
    </source>
</evidence>
<keyword evidence="2" id="KW-0812">Transmembrane</keyword>